<dbReference type="GO" id="GO:0008374">
    <property type="term" value="F:O-acyltransferase activity"/>
    <property type="evidence" value="ECO:0007669"/>
    <property type="project" value="TreeGrafter"/>
</dbReference>
<dbReference type="KEGG" id="sof:NCTC11214_05335"/>
<evidence type="ECO:0000256" key="1">
    <source>
        <dbReference type="ARBA" id="ARBA00007274"/>
    </source>
</evidence>
<dbReference type="Proteomes" id="UP000281391">
    <property type="component" value="Chromosome"/>
</dbReference>
<dbReference type="AlphaFoldDB" id="A0A3S4DRU3"/>
<sequence>MIASMKRWLRNRRKGRYTAKVIKTAAKCGREPKINFPTLVNNKTRLGDNFNSNGLTIVGKGAVTVGDNFHCGFGCVLITENHNHNGNAIPYDNTYVIKDITIGDNVWLGINVIILPGVTLGEGAIIQAGSVVVKDIEPYAIAGGHPAKAFAQRDVEHYLRLKAEGKFH</sequence>
<dbReference type="InterPro" id="IPR001451">
    <property type="entry name" value="Hexapep"/>
</dbReference>
<dbReference type="InterPro" id="IPR051159">
    <property type="entry name" value="Hexapeptide_acetyltransf"/>
</dbReference>
<accession>A0A3S4DRU3</accession>
<comment type="similarity">
    <text evidence="1">Belongs to the transferase hexapeptide repeat family.</text>
</comment>
<keyword evidence="2 3" id="KW-0808">Transferase</keyword>
<dbReference type="EC" id="2.3.1.-" evidence="3"/>
<gene>
    <name evidence="3" type="primary">vatD</name>
    <name evidence="3" type="ORF">NCTC11214_05335</name>
</gene>
<dbReference type="CDD" id="cd04647">
    <property type="entry name" value="LbH_MAT_like"/>
    <property type="match status" value="1"/>
</dbReference>
<dbReference type="PANTHER" id="PTHR23416">
    <property type="entry name" value="SIALIC ACID SYNTHASE-RELATED"/>
    <property type="match status" value="1"/>
</dbReference>
<proteinExistence type="inferred from homology"/>
<reference evidence="3 4" key="1">
    <citation type="submission" date="2018-12" db="EMBL/GenBank/DDBJ databases">
        <authorList>
            <consortium name="Pathogen Informatics"/>
        </authorList>
    </citation>
    <scope>NUCLEOTIDE SEQUENCE [LARGE SCALE GENOMIC DNA]</scope>
    <source>
        <strain evidence="3 4">NCTC11214</strain>
    </source>
</reference>
<dbReference type="Pfam" id="PF00132">
    <property type="entry name" value="Hexapep"/>
    <property type="match status" value="1"/>
</dbReference>
<dbReference type="InterPro" id="IPR011004">
    <property type="entry name" value="Trimer_LpxA-like_sf"/>
</dbReference>
<evidence type="ECO:0000256" key="2">
    <source>
        <dbReference type="ARBA" id="ARBA00022679"/>
    </source>
</evidence>
<evidence type="ECO:0000313" key="3">
    <source>
        <dbReference type="EMBL" id="VDZ65162.1"/>
    </source>
</evidence>
<evidence type="ECO:0000313" key="4">
    <source>
        <dbReference type="Proteomes" id="UP000281391"/>
    </source>
</evidence>
<keyword evidence="3" id="KW-0012">Acyltransferase</keyword>
<organism evidence="3 4">
    <name type="scientific">Serratia odorifera</name>
    <dbReference type="NCBI Taxonomy" id="618"/>
    <lineage>
        <taxon>Bacteria</taxon>
        <taxon>Pseudomonadati</taxon>
        <taxon>Pseudomonadota</taxon>
        <taxon>Gammaproteobacteria</taxon>
        <taxon>Enterobacterales</taxon>
        <taxon>Yersiniaceae</taxon>
        <taxon>Serratia</taxon>
    </lineage>
</organism>
<dbReference type="Gene3D" id="2.160.10.10">
    <property type="entry name" value="Hexapeptide repeat proteins"/>
    <property type="match status" value="1"/>
</dbReference>
<name>A0A3S4DRU3_SEROD</name>
<protein>
    <submittedName>
        <fullName evidence="3">Streptogramin A acetyltransferase</fullName>
        <ecNumber evidence="3">2.3.1.-</ecNumber>
    </submittedName>
</protein>
<dbReference type="EMBL" id="LR134117">
    <property type="protein sequence ID" value="VDZ65162.1"/>
    <property type="molecule type" value="Genomic_DNA"/>
</dbReference>
<dbReference type="PANTHER" id="PTHR23416:SF23">
    <property type="entry name" value="ACETYLTRANSFERASE C18B11.09C-RELATED"/>
    <property type="match status" value="1"/>
</dbReference>
<dbReference type="SUPFAM" id="SSF51161">
    <property type="entry name" value="Trimeric LpxA-like enzymes"/>
    <property type="match status" value="1"/>
</dbReference>